<evidence type="ECO:0000313" key="2">
    <source>
        <dbReference type="Proteomes" id="UP001595632"/>
    </source>
</evidence>
<dbReference type="SUPFAM" id="SSF52091">
    <property type="entry name" value="SpoIIaa-like"/>
    <property type="match status" value="2"/>
</dbReference>
<reference evidence="2" key="1">
    <citation type="journal article" date="2019" name="Int. J. Syst. Evol. Microbiol.">
        <title>The Global Catalogue of Microorganisms (GCM) 10K type strain sequencing project: providing services to taxonomists for standard genome sequencing and annotation.</title>
        <authorList>
            <consortium name="The Broad Institute Genomics Platform"/>
            <consortium name="The Broad Institute Genome Sequencing Center for Infectious Disease"/>
            <person name="Wu L."/>
            <person name="Ma J."/>
        </authorList>
    </citation>
    <scope>NUCLEOTIDE SEQUENCE [LARGE SCALE GENOMIC DNA]</scope>
    <source>
        <strain evidence="2">KCTC 52366</strain>
    </source>
</reference>
<name>A0ABV7H0S3_9RHOB</name>
<dbReference type="InterPro" id="IPR021866">
    <property type="entry name" value="SpoIIAA-like"/>
</dbReference>
<accession>A0ABV7H0S3</accession>
<organism evidence="1 2">
    <name type="scientific">Psychromarinibacter halotolerans</name>
    <dbReference type="NCBI Taxonomy" id="1775175"/>
    <lineage>
        <taxon>Bacteria</taxon>
        <taxon>Pseudomonadati</taxon>
        <taxon>Pseudomonadota</taxon>
        <taxon>Alphaproteobacteria</taxon>
        <taxon>Rhodobacterales</taxon>
        <taxon>Paracoccaceae</taxon>
        <taxon>Psychromarinibacter</taxon>
    </lineage>
</organism>
<dbReference type="Proteomes" id="UP001595632">
    <property type="component" value="Unassembled WGS sequence"/>
</dbReference>
<proteinExistence type="predicted"/>
<dbReference type="EMBL" id="JBHRTB010000010">
    <property type="protein sequence ID" value="MFC3145642.1"/>
    <property type="molecule type" value="Genomic_DNA"/>
</dbReference>
<dbReference type="RefSeq" id="WP_275632594.1">
    <property type="nucleotide sequence ID" value="NZ_JARGYD010000003.1"/>
</dbReference>
<sequence>MMELKETQRADMLHVHVSGSVTDADYRDVLMPAIDAATEGDARVRLLLEMDSNVSDFTLGALWDDARTGLKHWRGFDRIAVVTGSKGIATAIKAFSVILPCPVMVFQPGQVDEAKRWLTESLGAIHQTDLGDGALEIQLLGKLDSAVYDAEVEQLNAFIRANTRFRLLLDIRDFDGWQGFGALGEHFKLVRDHAPMLDRAAIVGDAGWQKMAVGLGKRLLGKEARYFPAEDHAAARDWLKS</sequence>
<comment type="caution">
    <text evidence="1">The sequence shown here is derived from an EMBL/GenBank/DDBJ whole genome shotgun (WGS) entry which is preliminary data.</text>
</comment>
<keyword evidence="2" id="KW-1185">Reference proteome</keyword>
<protein>
    <submittedName>
        <fullName evidence="1">STAS/SEC14 domain-containing protein</fullName>
    </submittedName>
</protein>
<gene>
    <name evidence="1" type="ORF">ACFOGP_23170</name>
</gene>
<dbReference type="InterPro" id="IPR036513">
    <property type="entry name" value="STAS_dom_sf"/>
</dbReference>
<evidence type="ECO:0000313" key="1">
    <source>
        <dbReference type="EMBL" id="MFC3145642.1"/>
    </source>
</evidence>
<dbReference type="Gene3D" id="3.40.50.10600">
    <property type="entry name" value="SpoIIaa-like domains"/>
    <property type="match status" value="2"/>
</dbReference>
<dbReference type="Pfam" id="PF11964">
    <property type="entry name" value="SpoIIAA-like"/>
    <property type="match status" value="2"/>
</dbReference>
<dbReference type="InterPro" id="IPR038396">
    <property type="entry name" value="SpoIIAA-like_sf"/>
</dbReference>